<protein>
    <submittedName>
        <fullName evidence="1">DNA alkylation repair enzyme</fullName>
    </submittedName>
</protein>
<dbReference type="eggNOG" id="COG4335">
    <property type="taxonomic scope" value="Bacteria"/>
</dbReference>
<proteinExistence type="predicted"/>
<reference evidence="1 2" key="1">
    <citation type="submission" date="2014-07" db="EMBL/GenBank/DDBJ databases">
        <authorList>
            <person name="Urmite Genomes Urmite Genomes"/>
        </authorList>
    </citation>
    <scope>NUCLEOTIDE SEQUENCE [LARGE SCALE GENOMIC DNA]</scope>
    <source>
        <strain evidence="1 2">13MG44_air</strain>
    </source>
</reference>
<dbReference type="AlphaFoldDB" id="A0A078M2I1"/>
<dbReference type="RefSeq" id="WP_035809795.1">
    <property type="nucleotide sequence ID" value="NZ_CCSE01000001.1"/>
</dbReference>
<keyword evidence="2" id="KW-1185">Reference proteome</keyword>
<dbReference type="STRING" id="1461582.BN1048_01423"/>
<dbReference type="Proteomes" id="UP000044136">
    <property type="component" value="Unassembled WGS sequence"/>
</dbReference>
<gene>
    <name evidence="1" type="ORF">BN1048_01423</name>
</gene>
<name>A0A078M2I1_9STAP</name>
<evidence type="ECO:0000313" key="1">
    <source>
        <dbReference type="EMBL" id="CEA01588.1"/>
    </source>
</evidence>
<organism evidence="1 2">
    <name type="scientific">Jeotgalicoccus saudimassiliensis</name>
    <dbReference type="NCBI Taxonomy" id="1461582"/>
    <lineage>
        <taxon>Bacteria</taxon>
        <taxon>Bacillati</taxon>
        <taxon>Bacillota</taxon>
        <taxon>Bacilli</taxon>
        <taxon>Bacillales</taxon>
        <taxon>Staphylococcaceae</taxon>
        <taxon>Jeotgalicoccus</taxon>
    </lineage>
</organism>
<dbReference type="SUPFAM" id="SSF48371">
    <property type="entry name" value="ARM repeat"/>
    <property type="match status" value="1"/>
</dbReference>
<dbReference type="Pfam" id="PF08713">
    <property type="entry name" value="DNA_alkylation"/>
    <property type="match status" value="1"/>
</dbReference>
<dbReference type="InterPro" id="IPR016024">
    <property type="entry name" value="ARM-type_fold"/>
</dbReference>
<dbReference type="InterPro" id="IPR014825">
    <property type="entry name" value="DNA_alkylation"/>
</dbReference>
<dbReference type="HOGENOM" id="CLU_064289_1_0_9"/>
<dbReference type="EMBL" id="CCSE01000001">
    <property type="protein sequence ID" value="CEA01588.1"/>
    <property type="molecule type" value="Genomic_DNA"/>
</dbReference>
<evidence type="ECO:0000313" key="2">
    <source>
        <dbReference type="Proteomes" id="UP000044136"/>
    </source>
</evidence>
<dbReference type="Gene3D" id="1.25.40.290">
    <property type="entry name" value="ARM repeat domains"/>
    <property type="match status" value="1"/>
</dbReference>
<accession>A0A078M2I1</accession>
<sequence>MNRKKLRKDYFDKELAKRYASDISEVYPDFDSESFIDDAAIEIEGRRMSERIAVFAGKLKQYLPDDYVEATAILTAVLGQENEQFYFPFEKTHYYRAIAKFIEVYGREDFEQSMKAIEEVTKRDTAEFAIRPFIENDYDKVEKVFKRWGQSDNAHLRRLVTEGTRPRLPWAKKLDFLRNDVCENFRLLQPFLNDPSRYVEKSVANHLNDISKYYPEEVVSFLNENINETSLFIVKRALRTLKKQEHSDALELLETLK</sequence>
<dbReference type="OrthoDB" id="9797162at2"/>